<sequence>MINPKLLVFVAAFAVCGLLPCAEADADGKFRFNVKISLPYDTFDAISVDDIISEYAVLGLDRSTNIDTEQSLTGKVLQSKEAVRVKIVAN</sequence>
<proteinExistence type="predicted"/>
<dbReference type="AlphaFoldDB" id="A0A7E4ZYE1"/>
<reference evidence="3" key="2">
    <citation type="submission" date="2020-10" db="UniProtKB">
        <authorList>
            <consortium name="WormBaseParasite"/>
        </authorList>
    </citation>
    <scope>IDENTIFICATION</scope>
</reference>
<feature type="signal peptide" evidence="1">
    <location>
        <begin position="1"/>
        <end position="24"/>
    </location>
</feature>
<keyword evidence="2" id="KW-1185">Reference proteome</keyword>
<dbReference type="WBParaSite" id="Pan_g2912.t1">
    <property type="protein sequence ID" value="Pan_g2912.t1"/>
    <property type="gene ID" value="Pan_g2912"/>
</dbReference>
<keyword evidence="1" id="KW-0732">Signal</keyword>
<evidence type="ECO:0000313" key="2">
    <source>
        <dbReference type="Proteomes" id="UP000492821"/>
    </source>
</evidence>
<organism evidence="2 3">
    <name type="scientific">Panagrellus redivivus</name>
    <name type="common">Microworm</name>
    <dbReference type="NCBI Taxonomy" id="6233"/>
    <lineage>
        <taxon>Eukaryota</taxon>
        <taxon>Metazoa</taxon>
        <taxon>Ecdysozoa</taxon>
        <taxon>Nematoda</taxon>
        <taxon>Chromadorea</taxon>
        <taxon>Rhabditida</taxon>
        <taxon>Tylenchina</taxon>
        <taxon>Panagrolaimomorpha</taxon>
        <taxon>Panagrolaimoidea</taxon>
        <taxon>Panagrolaimidae</taxon>
        <taxon>Panagrellus</taxon>
    </lineage>
</organism>
<feature type="chain" id="PRO_5028905263" evidence="1">
    <location>
        <begin position="25"/>
        <end position="90"/>
    </location>
</feature>
<name>A0A7E4ZYE1_PANRE</name>
<evidence type="ECO:0000313" key="3">
    <source>
        <dbReference type="WBParaSite" id="Pan_g2912.t1"/>
    </source>
</evidence>
<protein>
    <submittedName>
        <fullName evidence="3">STN domain-containing protein</fullName>
    </submittedName>
</protein>
<accession>A0A7E4ZYE1</accession>
<reference evidence="2" key="1">
    <citation type="journal article" date="2013" name="Genetics">
        <title>The draft genome and transcriptome of Panagrellus redivivus are shaped by the harsh demands of a free-living lifestyle.</title>
        <authorList>
            <person name="Srinivasan J."/>
            <person name="Dillman A.R."/>
            <person name="Macchietto M.G."/>
            <person name="Heikkinen L."/>
            <person name="Lakso M."/>
            <person name="Fracchia K.M."/>
            <person name="Antoshechkin I."/>
            <person name="Mortazavi A."/>
            <person name="Wong G."/>
            <person name="Sternberg P.W."/>
        </authorList>
    </citation>
    <scope>NUCLEOTIDE SEQUENCE [LARGE SCALE GENOMIC DNA]</scope>
    <source>
        <strain evidence="2">MT8872</strain>
    </source>
</reference>
<evidence type="ECO:0000256" key="1">
    <source>
        <dbReference type="SAM" id="SignalP"/>
    </source>
</evidence>
<dbReference type="Proteomes" id="UP000492821">
    <property type="component" value="Unassembled WGS sequence"/>
</dbReference>